<comment type="caution">
    <text evidence="2">The sequence shown here is derived from an EMBL/GenBank/DDBJ whole genome shotgun (WGS) entry which is preliminary data.</text>
</comment>
<dbReference type="SUPFAM" id="SSF81383">
    <property type="entry name" value="F-box domain"/>
    <property type="match status" value="1"/>
</dbReference>
<dbReference type="NCBIfam" id="TIGR01640">
    <property type="entry name" value="F_box_assoc_1"/>
    <property type="match status" value="1"/>
</dbReference>
<proteinExistence type="predicted"/>
<accession>A0A9D4XZ22</accession>
<sequence length="404" mass="46884">RVKRVKEKIVCILLLGLNVSTLVNTEMNLLHPSHSRRRTPNASLSPTFIPNELVTDVLSHLTVKPLLRLRCVCKSWNSLISDPTFVKLHLHRSSQNAFYTLVSGIDFIVASFRFDPLLKNSPIIFKLPKDPYYQSNNNEFQNVVGSCNGLICLVGSSRVNENIECWFRIWNPATRTLSRRLGSFRDDLSTTRYNFTFGFDKSNNTYKVVALTRKIRVFTLQDNAWRNIQNPPEVHYYAMAKLVYLSGSVNWLAIHNHFGLTNKPFVIISLDLVTETYTQLLPPEGEVSFINHNLTVLNDCLCFSHDFKQTHFVIWKMKEFGDENSWTQFLKISYNNLQIDYPFNGFNLSLLPLCYSEKNDTLLLTNQYREGSILYNWKDNTLEKIHGPWFYTCVNFVESLESYC</sequence>
<dbReference type="Gene3D" id="1.20.1280.50">
    <property type="match status" value="1"/>
</dbReference>
<dbReference type="InterPro" id="IPR050796">
    <property type="entry name" value="SCF_F-box_component"/>
</dbReference>
<dbReference type="EMBL" id="JAMSHJ010000003">
    <property type="protein sequence ID" value="KAI5430106.1"/>
    <property type="molecule type" value="Genomic_DNA"/>
</dbReference>
<evidence type="ECO:0000313" key="2">
    <source>
        <dbReference type="EMBL" id="KAI5430106.1"/>
    </source>
</evidence>
<dbReference type="InterPro" id="IPR036047">
    <property type="entry name" value="F-box-like_dom_sf"/>
</dbReference>
<dbReference type="InterPro" id="IPR001810">
    <property type="entry name" value="F-box_dom"/>
</dbReference>
<dbReference type="Gramene" id="Psat03G0461400-T1">
    <property type="protein sequence ID" value="KAI5430106.1"/>
    <property type="gene ID" value="KIW84_034614"/>
</dbReference>
<name>A0A9D4XZ22_PEA</name>
<feature type="domain" description="F-box" evidence="1">
    <location>
        <begin position="43"/>
        <end position="88"/>
    </location>
</feature>
<dbReference type="AlphaFoldDB" id="A0A9D4XZ22"/>
<dbReference type="Pfam" id="PF00646">
    <property type="entry name" value="F-box"/>
    <property type="match status" value="1"/>
</dbReference>
<dbReference type="Proteomes" id="UP001058974">
    <property type="component" value="Chromosome 3"/>
</dbReference>
<dbReference type="PANTHER" id="PTHR31672">
    <property type="entry name" value="BNACNNG10540D PROTEIN"/>
    <property type="match status" value="1"/>
</dbReference>
<keyword evidence="3" id="KW-1185">Reference proteome</keyword>
<dbReference type="Pfam" id="PF08268">
    <property type="entry name" value="FBA_3"/>
    <property type="match status" value="1"/>
</dbReference>
<protein>
    <recommendedName>
        <fullName evidence="1">F-box domain-containing protein</fullName>
    </recommendedName>
</protein>
<organism evidence="2 3">
    <name type="scientific">Pisum sativum</name>
    <name type="common">Garden pea</name>
    <name type="synonym">Lathyrus oleraceus</name>
    <dbReference type="NCBI Taxonomy" id="3888"/>
    <lineage>
        <taxon>Eukaryota</taxon>
        <taxon>Viridiplantae</taxon>
        <taxon>Streptophyta</taxon>
        <taxon>Embryophyta</taxon>
        <taxon>Tracheophyta</taxon>
        <taxon>Spermatophyta</taxon>
        <taxon>Magnoliopsida</taxon>
        <taxon>eudicotyledons</taxon>
        <taxon>Gunneridae</taxon>
        <taxon>Pentapetalae</taxon>
        <taxon>rosids</taxon>
        <taxon>fabids</taxon>
        <taxon>Fabales</taxon>
        <taxon>Fabaceae</taxon>
        <taxon>Papilionoideae</taxon>
        <taxon>50 kb inversion clade</taxon>
        <taxon>NPAAA clade</taxon>
        <taxon>Hologalegina</taxon>
        <taxon>IRL clade</taxon>
        <taxon>Fabeae</taxon>
        <taxon>Lathyrus</taxon>
    </lineage>
</organism>
<dbReference type="CDD" id="cd22157">
    <property type="entry name" value="F-box_AtFBW1-like"/>
    <property type="match status" value="1"/>
</dbReference>
<feature type="non-terminal residue" evidence="2">
    <location>
        <position position="1"/>
    </location>
</feature>
<dbReference type="InterPro" id="IPR013187">
    <property type="entry name" value="F-box-assoc_dom_typ3"/>
</dbReference>
<reference evidence="2 3" key="1">
    <citation type="journal article" date="2022" name="Nat. Genet.">
        <title>Improved pea reference genome and pan-genome highlight genomic features and evolutionary characteristics.</title>
        <authorList>
            <person name="Yang T."/>
            <person name="Liu R."/>
            <person name="Luo Y."/>
            <person name="Hu S."/>
            <person name="Wang D."/>
            <person name="Wang C."/>
            <person name="Pandey M.K."/>
            <person name="Ge S."/>
            <person name="Xu Q."/>
            <person name="Li N."/>
            <person name="Li G."/>
            <person name="Huang Y."/>
            <person name="Saxena R.K."/>
            <person name="Ji Y."/>
            <person name="Li M."/>
            <person name="Yan X."/>
            <person name="He Y."/>
            <person name="Liu Y."/>
            <person name="Wang X."/>
            <person name="Xiang C."/>
            <person name="Varshney R.K."/>
            <person name="Ding H."/>
            <person name="Gao S."/>
            <person name="Zong X."/>
        </authorList>
    </citation>
    <scope>NUCLEOTIDE SEQUENCE [LARGE SCALE GENOMIC DNA]</scope>
    <source>
        <strain evidence="2 3">cv. Zhongwan 6</strain>
    </source>
</reference>
<evidence type="ECO:0000313" key="3">
    <source>
        <dbReference type="Proteomes" id="UP001058974"/>
    </source>
</evidence>
<dbReference type="InterPro" id="IPR017451">
    <property type="entry name" value="F-box-assoc_interact_dom"/>
</dbReference>
<dbReference type="PROSITE" id="PS50181">
    <property type="entry name" value="FBOX"/>
    <property type="match status" value="1"/>
</dbReference>
<dbReference type="PANTHER" id="PTHR31672:SF13">
    <property type="entry name" value="F-BOX PROTEIN CPR30-LIKE"/>
    <property type="match status" value="1"/>
</dbReference>
<dbReference type="SUPFAM" id="SSF50965">
    <property type="entry name" value="Galactose oxidase, central domain"/>
    <property type="match status" value="1"/>
</dbReference>
<dbReference type="InterPro" id="IPR011043">
    <property type="entry name" value="Gal_Oxase/kelch_b-propeller"/>
</dbReference>
<dbReference type="SMART" id="SM00256">
    <property type="entry name" value="FBOX"/>
    <property type="match status" value="1"/>
</dbReference>
<gene>
    <name evidence="2" type="ORF">KIW84_034614</name>
</gene>
<evidence type="ECO:0000259" key="1">
    <source>
        <dbReference type="PROSITE" id="PS50181"/>
    </source>
</evidence>